<dbReference type="HAMAP" id="MF_00789">
    <property type="entry name" value="UPF0319"/>
    <property type="match status" value="1"/>
</dbReference>
<evidence type="ECO:0000256" key="1">
    <source>
        <dbReference type="ARBA" id="ARBA00008490"/>
    </source>
</evidence>
<evidence type="ECO:0000256" key="3">
    <source>
        <dbReference type="HAMAP-Rule" id="MF_00789"/>
    </source>
</evidence>
<dbReference type="RefSeq" id="WP_137374841.1">
    <property type="nucleotide sequence ID" value="NZ_AP025490.1"/>
</dbReference>
<evidence type="ECO:0000313" key="4">
    <source>
        <dbReference type="EMBL" id="MFA0567761.1"/>
    </source>
</evidence>
<comment type="similarity">
    <text evidence="1 3">Belongs to the UPF0319 family.</text>
</comment>
<protein>
    <recommendedName>
        <fullName evidence="3">UPF0319 protein AB4566_05680</fullName>
    </recommendedName>
</protein>
<comment type="caution">
    <text evidence="4">The sequence shown here is derived from an EMBL/GenBank/DDBJ whole genome shotgun (WGS) entry which is preliminary data.</text>
</comment>
<feature type="chain" id="PRO_5044945695" description="UPF0319 protein AB4566_05680" evidence="3">
    <location>
        <begin position="23"/>
        <end position="204"/>
    </location>
</feature>
<dbReference type="PANTHER" id="PTHR38108">
    <property type="entry name" value="UPF0319 PROTEIN YCCT"/>
    <property type="match status" value="1"/>
</dbReference>
<accession>A0ABV4N9C4</accession>
<dbReference type="EMBL" id="JBFRUW010000015">
    <property type="protein sequence ID" value="MFA0567761.1"/>
    <property type="molecule type" value="Genomic_DNA"/>
</dbReference>
<evidence type="ECO:0000256" key="2">
    <source>
        <dbReference type="ARBA" id="ARBA00022729"/>
    </source>
</evidence>
<dbReference type="PANTHER" id="PTHR38108:SF1">
    <property type="entry name" value="UPF0319 PROTEIN YCCT"/>
    <property type="match status" value="1"/>
</dbReference>
<keyword evidence="2 3" id="KW-0732">Signal</keyword>
<dbReference type="Proteomes" id="UP001570417">
    <property type="component" value="Unassembled WGS sequence"/>
</dbReference>
<reference evidence="4 5" key="1">
    <citation type="journal article" date="2024" name="ISME J.">
        <title>Tailless and filamentous prophages are predominant in marine Vibrio.</title>
        <authorList>
            <person name="Steensen K."/>
            <person name="Seneca J."/>
            <person name="Bartlau N."/>
            <person name="Yu X.A."/>
            <person name="Hussain F.A."/>
            <person name="Polz M.F."/>
        </authorList>
    </citation>
    <scope>NUCLEOTIDE SEQUENCE [LARGE SCALE GENOMIC DNA]</scope>
    <source>
        <strain evidence="4 5">10N.222.51.A1</strain>
    </source>
</reference>
<proteinExistence type="inferred from homology"/>
<organism evidence="4 5">
    <name type="scientific">Vibrio gallaecicus</name>
    <dbReference type="NCBI Taxonomy" id="552386"/>
    <lineage>
        <taxon>Bacteria</taxon>
        <taxon>Pseudomonadati</taxon>
        <taxon>Pseudomonadota</taxon>
        <taxon>Gammaproteobacteria</taxon>
        <taxon>Vibrionales</taxon>
        <taxon>Vibrionaceae</taxon>
        <taxon>Vibrio</taxon>
    </lineage>
</organism>
<name>A0ABV4N9C4_9VIBR</name>
<evidence type="ECO:0000313" key="5">
    <source>
        <dbReference type="Proteomes" id="UP001570417"/>
    </source>
</evidence>
<feature type="signal peptide" evidence="3">
    <location>
        <begin position="1"/>
        <end position="22"/>
    </location>
</feature>
<keyword evidence="5" id="KW-1185">Reference proteome</keyword>
<gene>
    <name evidence="4" type="ORF">AB4566_05680</name>
</gene>
<sequence length="204" mass="22844" precursor="true">MTVKKSLLLGAIPFLFSSFAMASGTLILQKEMVPQVLNGEAIAASHFTAQNTIQLEDGKNQLALTVGQIVFEDGKRRKYDSQPILLSFEAQPDQVLSINYPTFRTIEDAKKFERSPVITLSAENGEAVQYELGQLNKGGLQGFRDFEREVAEYNQKSGNEVSGKVKKTVPMSEIKNVAMLQSDFSKLDAEQQQEFMQWAMRNLK</sequence>
<dbReference type="InterPro" id="IPR018635">
    <property type="entry name" value="UPF0319"/>
</dbReference>
<dbReference type="Pfam" id="PF09829">
    <property type="entry name" value="DUF2057"/>
    <property type="match status" value="1"/>
</dbReference>